<comment type="caution">
    <text evidence="2">The sequence shown here is derived from an EMBL/GenBank/DDBJ whole genome shotgun (WGS) entry which is preliminary data.</text>
</comment>
<keyword evidence="3" id="KW-1185">Reference proteome</keyword>
<gene>
    <name evidence="2" type="ORF">HCN44_008839</name>
</gene>
<dbReference type="OrthoDB" id="192608at2759"/>
<feature type="region of interest" description="Disordered" evidence="1">
    <location>
        <begin position="114"/>
        <end position="148"/>
    </location>
</feature>
<evidence type="ECO:0000313" key="3">
    <source>
        <dbReference type="Proteomes" id="UP000639338"/>
    </source>
</evidence>
<organism evidence="2 3">
    <name type="scientific">Aphidius gifuensis</name>
    <name type="common">Parasitoid wasp</name>
    <dbReference type="NCBI Taxonomy" id="684658"/>
    <lineage>
        <taxon>Eukaryota</taxon>
        <taxon>Metazoa</taxon>
        <taxon>Ecdysozoa</taxon>
        <taxon>Arthropoda</taxon>
        <taxon>Hexapoda</taxon>
        <taxon>Insecta</taxon>
        <taxon>Pterygota</taxon>
        <taxon>Neoptera</taxon>
        <taxon>Endopterygota</taxon>
        <taxon>Hymenoptera</taxon>
        <taxon>Apocrita</taxon>
        <taxon>Ichneumonoidea</taxon>
        <taxon>Braconidae</taxon>
        <taxon>Aphidiinae</taxon>
        <taxon>Aphidius</taxon>
    </lineage>
</organism>
<protein>
    <submittedName>
        <fullName evidence="2">Uncharacterized protein</fullName>
    </submittedName>
</protein>
<name>A0A834Y6Y2_APHGI</name>
<dbReference type="AlphaFoldDB" id="A0A834Y6Y2"/>
<sequence length="148" mass="16221">MTDSVMAVRCSSKCLLEMLNHAPFLYTNEIESMASLCFRAFENYQAQHQVAVPAVPAAPAALQLPHAGVQPQHQLAVLVNSVQVHTSAAPEQAAVQLHVDPDNASALLVTNASQEHHQPSSFGNQLLNNNDDQHQFDLEFPPINIHKR</sequence>
<dbReference type="Proteomes" id="UP000639338">
    <property type="component" value="Unassembled WGS sequence"/>
</dbReference>
<evidence type="ECO:0000313" key="2">
    <source>
        <dbReference type="EMBL" id="KAF7997666.1"/>
    </source>
</evidence>
<dbReference type="EMBL" id="JACMRX010000001">
    <property type="protein sequence ID" value="KAF7997666.1"/>
    <property type="molecule type" value="Genomic_DNA"/>
</dbReference>
<evidence type="ECO:0000256" key="1">
    <source>
        <dbReference type="SAM" id="MobiDB-lite"/>
    </source>
</evidence>
<feature type="compositionally biased region" description="Polar residues" evidence="1">
    <location>
        <begin position="114"/>
        <end position="123"/>
    </location>
</feature>
<accession>A0A834Y6Y2</accession>
<proteinExistence type="predicted"/>
<reference evidence="2 3" key="1">
    <citation type="submission" date="2020-08" db="EMBL/GenBank/DDBJ databases">
        <title>Aphidius gifuensis genome sequencing and assembly.</title>
        <authorList>
            <person name="Du Z."/>
        </authorList>
    </citation>
    <scope>NUCLEOTIDE SEQUENCE [LARGE SCALE GENOMIC DNA]</scope>
    <source>
        <strain evidence="2">YNYX2018</strain>
        <tissue evidence="2">Adults</tissue>
    </source>
</reference>